<name>A0A9P8QAZ0_WICPI</name>
<evidence type="ECO:0000313" key="2">
    <source>
        <dbReference type="EMBL" id="KAH3686185.1"/>
    </source>
</evidence>
<protein>
    <submittedName>
        <fullName evidence="2">Uncharacterized protein</fullName>
    </submittedName>
</protein>
<feature type="region of interest" description="Disordered" evidence="1">
    <location>
        <begin position="40"/>
        <end position="74"/>
    </location>
</feature>
<feature type="compositionally biased region" description="Polar residues" evidence="1">
    <location>
        <begin position="55"/>
        <end position="64"/>
    </location>
</feature>
<proteinExistence type="predicted"/>
<reference evidence="2" key="1">
    <citation type="journal article" date="2021" name="Open Biol.">
        <title>Shared evolutionary footprints suggest mitochondrial oxidative damage underlies multiple complex I losses in fungi.</title>
        <authorList>
            <person name="Schikora-Tamarit M.A."/>
            <person name="Marcet-Houben M."/>
            <person name="Nosek J."/>
            <person name="Gabaldon T."/>
        </authorList>
    </citation>
    <scope>NUCLEOTIDE SEQUENCE</scope>
    <source>
        <strain evidence="2">CBS2887</strain>
    </source>
</reference>
<evidence type="ECO:0000256" key="1">
    <source>
        <dbReference type="SAM" id="MobiDB-lite"/>
    </source>
</evidence>
<dbReference type="Proteomes" id="UP000774326">
    <property type="component" value="Unassembled WGS sequence"/>
</dbReference>
<evidence type="ECO:0000313" key="3">
    <source>
        <dbReference type="Proteomes" id="UP000774326"/>
    </source>
</evidence>
<keyword evidence="3" id="KW-1185">Reference proteome</keyword>
<dbReference type="AlphaFoldDB" id="A0A9P8QAZ0"/>
<reference evidence="2" key="2">
    <citation type="submission" date="2021-01" db="EMBL/GenBank/DDBJ databases">
        <authorList>
            <person name="Schikora-Tamarit M.A."/>
        </authorList>
    </citation>
    <scope>NUCLEOTIDE SEQUENCE</scope>
    <source>
        <strain evidence="2">CBS2887</strain>
    </source>
</reference>
<sequence>MPVNLSLGINLGILNLKEDFSRKESCPNLFITVYLGSSDLDGNSTITAKPDSSRLVESSTTSPKSKGRKKSETLKDSFGGLKVKSHCPLLLLKSPVNKPVLPPYSPIMALTVISLTEGASLDFVLEAVQLKSVSFKLYQVSQPS</sequence>
<comment type="caution">
    <text evidence="2">The sequence shown here is derived from an EMBL/GenBank/DDBJ whole genome shotgun (WGS) entry which is preliminary data.</text>
</comment>
<accession>A0A9P8QAZ0</accession>
<organism evidence="2 3">
    <name type="scientific">Wickerhamomyces pijperi</name>
    <name type="common">Yeast</name>
    <name type="synonym">Pichia pijperi</name>
    <dbReference type="NCBI Taxonomy" id="599730"/>
    <lineage>
        <taxon>Eukaryota</taxon>
        <taxon>Fungi</taxon>
        <taxon>Dikarya</taxon>
        <taxon>Ascomycota</taxon>
        <taxon>Saccharomycotina</taxon>
        <taxon>Saccharomycetes</taxon>
        <taxon>Phaffomycetales</taxon>
        <taxon>Wickerhamomycetaceae</taxon>
        <taxon>Wickerhamomyces</taxon>
    </lineage>
</organism>
<dbReference type="EMBL" id="JAEUBG010001568">
    <property type="protein sequence ID" value="KAH3686185.1"/>
    <property type="molecule type" value="Genomic_DNA"/>
</dbReference>
<gene>
    <name evidence="2" type="ORF">WICPIJ_002840</name>
</gene>